<evidence type="ECO:0000256" key="2">
    <source>
        <dbReference type="SAM" id="Phobius"/>
    </source>
</evidence>
<dbReference type="AlphaFoldDB" id="A0A8H1L2D1"/>
<gene>
    <name evidence="3" type="ORF">D8771_32885</name>
</gene>
<protein>
    <submittedName>
        <fullName evidence="3">Uncharacterized protein</fullName>
    </submittedName>
</protein>
<keyword evidence="2" id="KW-0812">Transmembrane</keyword>
<evidence type="ECO:0000256" key="1">
    <source>
        <dbReference type="SAM" id="MobiDB-lite"/>
    </source>
</evidence>
<dbReference type="RefSeq" id="WP_016473352.1">
    <property type="nucleotide sequence ID" value="NZ_CP103060.1"/>
</dbReference>
<feature type="region of interest" description="Disordered" evidence="1">
    <location>
        <begin position="320"/>
        <end position="347"/>
    </location>
</feature>
<dbReference type="Proteomes" id="UP000298111">
    <property type="component" value="Unassembled WGS sequence"/>
</dbReference>
<name>A0A8H1L2D1_9ACTN</name>
<proteinExistence type="predicted"/>
<feature type="transmembrane region" description="Helical" evidence="2">
    <location>
        <begin position="15"/>
        <end position="36"/>
    </location>
</feature>
<accession>A0A8H1L2D1</accession>
<dbReference type="GeneID" id="75181850"/>
<keyword evidence="2" id="KW-1133">Transmembrane helix</keyword>
<feature type="region of interest" description="Disordered" evidence="1">
    <location>
        <begin position="74"/>
        <end position="95"/>
    </location>
</feature>
<reference evidence="3 4" key="1">
    <citation type="submission" date="2018-10" db="EMBL/GenBank/DDBJ databases">
        <title>Isolation of pseudouridimycin from Streptomyces albus DSM 40763.</title>
        <authorList>
            <person name="Rosenqvist P."/>
            <person name="Metsae-Ketelae M."/>
            <person name="Virta P."/>
        </authorList>
    </citation>
    <scope>NUCLEOTIDE SEQUENCE [LARGE SCALE GENOMIC DNA]</scope>
    <source>
        <strain evidence="3 4">DSM 40763</strain>
    </source>
</reference>
<sequence>MPALDRIRGASRRTLYLVAAGVLVLAVVAVLVPVLLPERDGASECRKAPVSARALARDPARAAAALDPGETVERTGPLKRLLRPGGHPLCEGPDGTDLAGRALVAATTGRTAEEAGDDDIPARPHTERAARVAHATVLLLGRGRDQYLPDFPLGLNRYLALMFAAYIQDTTRATTHGTANDWEYPTVTDDEAEYEDGGGNWATPFPNGHDVHALFPQYEPVRGVIGRVAADPRAFATLYDAERARYAFYLERLTDAAQEPGKRARDGLTATESELEQTAAFVALLMASRTKAVHEGLAPSLAGFDRAVLRHTRGLYRPAGHRVRSRPSAATLAQRRPDRTAGTGEKAARRLMDGRIQLFTVFDAWVKERGVPAGSAEQLRVAMDSRYVRELRLP</sequence>
<comment type="caution">
    <text evidence="3">The sequence shown here is derived from an EMBL/GenBank/DDBJ whole genome shotgun (WGS) entry which is preliminary data.</text>
</comment>
<organism evidence="3 4">
    <name type="scientific">Streptomyces albus</name>
    <dbReference type="NCBI Taxonomy" id="1888"/>
    <lineage>
        <taxon>Bacteria</taxon>
        <taxon>Bacillati</taxon>
        <taxon>Actinomycetota</taxon>
        <taxon>Actinomycetes</taxon>
        <taxon>Kitasatosporales</taxon>
        <taxon>Streptomycetaceae</taxon>
        <taxon>Streptomyces</taxon>
    </lineage>
</organism>
<evidence type="ECO:0000313" key="4">
    <source>
        <dbReference type="Proteomes" id="UP000298111"/>
    </source>
</evidence>
<evidence type="ECO:0000313" key="3">
    <source>
        <dbReference type="EMBL" id="TGG75785.1"/>
    </source>
</evidence>
<keyword evidence="2" id="KW-0472">Membrane</keyword>
<dbReference type="EMBL" id="RCIY01000114">
    <property type="protein sequence ID" value="TGG75785.1"/>
    <property type="molecule type" value="Genomic_DNA"/>
</dbReference>